<dbReference type="PROSITE" id="PS51257">
    <property type="entry name" value="PROKAR_LIPOPROTEIN"/>
    <property type="match status" value="1"/>
</dbReference>
<dbReference type="InterPro" id="IPR009003">
    <property type="entry name" value="Peptidase_S1_PA"/>
</dbReference>
<dbReference type="KEGG" id="micc:AUP74_03344"/>
<evidence type="ECO:0000256" key="5">
    <source>
        <dbReference type="ARBA" id="ARBA00022801"/>
    </source>
</evidence>
<comment type="similarity">
    <text evidence="1 6">Belongs to the peptidase S46 family.</text>
</comment>
<dbReference type="STRING" id="1769779.AUP74_03344"/>
<gene>
    <name evidence="8" type="ORF">AUP74_03344</name>
</gene>
<evidence type="ECO:0000313" key="9">
    <source>
        <dbReference type="Proteomes" id="UP000095672"/>
    </source>
</evidence>
<dbReference type="PATRIC" id="fig|1769779.3.peg.3332"/>
<dbReference type="AlphaFoldDB" id="A0A1C9WC54"/>
<keyword evidence="3 6" id="KW-0645">Protease</keyword>
<feature type="signal peptide" evidence="6">
    <location>
        <begin position="1"/>
        <end position="20"/>
    </location>
</feature>
<organism evidence="8 9">
    <name type="scientific">Microbulbifer aggregans</name>
    <dbReference type="NCBI Taxonomy" id="1769779"/>
    <lineage>
        <taxon>Bacteria</taxon>
        <taxon>Pseudomonadati</taxon>
        <taxon>Pseudomonadota</taxon>
        <taxon>Gammaproteobacteria</taxon>
        <taxon>Cellvibrionales</taxon>
        <taxon>Microbulbiferaceae</taxon>
        <taxon>Microbulbifer</taxon>
    </lineage>
</organism>
<reference evidence="9" key="1">
    <citation type="submission" date="2016-01" db="EMBL/GenBank/DDBJ databases">
        <title>Complete genome sequence of Microbulbifer sp. CCB-MM1, a halophile isolated from Matang Mangrove Forest, Perak.</title>
        <authorList>
            <person name="Moh T.H."/>
            <person name="Dinesh B."/>
            <person name="Lau N.-S."/>
            <person name="Go F."/>
            <person name="Alexander Chong S.-C."/>
        </authorList>
    </citation>
    <scope>NUCLEOTIDE SEQUENCE [LARGE SCALE GENOMIC DNA]</scope>
    <source>
        <strain evidence="9">CCB-MM1</strain>
    </source>
</reference>
<feature type="region of interest" description="Disordered" evidence="7">
    <location>
        <begin position="26"/>
        <end position="50"/>
    </location>
</feature>
<dbReference type="EC" id="3.4.14.-" evidence="6"/>
<keyword evidence="5 6" id="KW-0378">Hydrolase</keyword>
<sequence precursor="true">MKKNNLSRVLGLSLATALLAACDGKPTEQTTQPVSETKPESAQQASVSTEGMWMPSQLPLLGDKLKSLGLELDPETMTDLTQFPMNAVISLGGCSASFVSPQGLVATNHHCAYGSISYNSTEDNDLLANGFLAKSLEEELPAAPGSRVYVTVDMQEVTDKIKNKLSDDMDGAERFKAIEDAEKALVAECEADPGHRCEVYSYYGGATYYLIKQLAIRDVRLVHAPASSVGKFGGDIDNWMWPRHTGDYSFLRAYVGPDGKPADYAEDNVPYKPKHHLKVATKGPSEGDYVMVAGYPGSTNRYRTAAEVDNNFNWYYPTMQKVLAEWSEVIGKASEGNKDAELKYASLVAGLNNYSKNFTGMLEGYERSDLLQRKQQLEKDLQAWIEANPESAEKYASVIADLQALIAEQQSTQERDLVMRYMGRSAMLSAAQRLYRLSLEKEKPNMEREPGYQERDMTRFTESMKRIERNFHPQVDQAIWTYFIQRYNQLPEDQRIASFSEFLGDDASGEALQEKLSAMYGNTDLTETDTRLAWMEKSPEDFRNSEDPFIQLAVAMYDDMYAMEQRDKAMTGRFAELRPKYMDLLIAYYEEQGKPVYPDANSSLRLTYGLVKGYTPPEGTIKGPADGNDGKDGFVPFTTLRGIQEKYTGEDPFDAPQALLDAIKNEDYGRFYKEELNSVPVNFLSTVDITGGNSGSATMNGKGELIGLVFDGTYDSINADWDFNDNTRAIHVDVAYMLWVMEKVDGAHNLLEEMGVAADSAEKESAN</sequence>
<dbReference type="GO" id="GO:0006508">
    <property type="term" value="P:proteolysis"/>
    <property type="evidence" value="ECO:0007669"/>
    <property type="project" value="UniProtKB-KW"/>
</dbReference>
<dbReference type="InterPro" id="IPR019500">
    <property type="entry name" value="Pep_S46"/>
</dbReference>
<proteinExistence type="inferred from homology"/>
<feature type="compositionally biased region" description="Polar residues" evidence="7">
    <location>
        <begin position="27"/>
        <end position="49"/>
    </location>
</feature>
<keyword evidence="2 6" id="KW-0031">Aminopeptidase</keyword>
<evidence type="ECO:0000256" key="1">
    <source>
        <dbReference type="ARBA" id="ARBA00010491"/>
    </source>
</evidence>
<accession>A0A1C9WC54</accession>
<evidence type="ECO:0000256" key="3">
    <source>
        <dbReference type="ARBA" id="ARBA00022670"/>
    </source>
</evidence>
<evidence type="ECO:0000256" key="2">
    <source>
        <dbReference type="ARBA" id="ARBA00022438"/>
    </source>
</evidence>
<keyword evidence="4 6" id="KW-0732">Signal</keyword>
<evidence type="ECO:0000313" key="8">
    <source>
        <dbReference type="EMBL" id="AOS98710.1"/>
    </source>
</evidence>
<dbReference type="Proteomes" id="UP000095672">
    <property type="component" value="Chromosome"/>
</dbReference>
<evidence type="ECO:0000256" key="4">
    <source>
        <dbReference type="ARBA" id="ARBA00022729"/>
    </source>
</evidence>
<dbReference type="PANTHER" id="PTHR38469">
    <property type="entry name" value="PERIPLASMIC PEPTIDASE SUBFAMILY S1B"/>
    <property type="match status" value="1"/>
</dbReference>
<comment type="function">
    <text evidence="6">Catalyzes the removal of dipeptides from the N-terminus of oligopeptides.</text>
</comment>
<dbReference type="Pfam" id="PF10459">
    <property type="entry name" value="Peptidase_S46"/>
    <property type="match status" value="1"/>
</dbReference>
<dbReference type="OrthoDB" id="9805367at2"/>
<keyword evidence="9" id="KW-1185">Reference proteome</keyword>
<keyword evidence="6" id="KW-0720">Serine protease</keyword>
<dbReference type="SUPFAM" id="SSF50494">
    <property type="entry name" value="Trypsin-like serine proteases"/>
    <property type="match status" value="1"/>
</dbReference>
<name>A0A1C9WC54_9GAMM</name>
<feature type="chain" id="PRO_5023159830" description="Dipeptidyl-peptidase" evidence="6">
    <location>
        <begin position="21"/>
        <end position="767"/>
    </location>
</feature>
<dbReference type="GO" id="GO:0008239">
    <property type="term" value="F:dipeptidyl-peptidase activity"/>
    <property type="evidence" value="ECO:0007669"/>
    <property type="project" value="UniProtKB-UniRule"/>
</dbReference>
<protein>
    <recommendedName>
        <fullName evidence="6">Dipeptidyl-peptidase</fullName>
        <ecNumber evidence="6">3.4.14.-</ecNumber>
    </recommendedName>
</protein>
<dbReference type="RefSeq" id="WP_069948539.1">
    <property type="nucleotide sequence ID" value="NZ_CP014143.1"/>
</dbReference>
<dbReference type="PANTHER" id="PTHR38469:SF1">
    <property type="entry name" value="PERIPLASMIC PEPTIDASE SUBFAMILY S1B"/>
    <property type="match status" value="1"/>
</dbReference>
<dbReference type="GO" id="GO:0070009">
    <property type="term" value="F:serine-type aminopeptidase activity"/>
    <property type="evidence" value="ECO:0007669"/>
    <property type="project" value="UniProtKB-UniRule"/>
</dbReference>
<evidence type="ECO:0000256" key="6">
    <source>
        <dbReference type="RuleBase" id="RU366067"/>
    </source>
</evidence>
<dbReference type="GO" id="GO:0043171">
    <property type="term" value="P:peptide catabolic process"/>
    <property type="evidence" value="ECO:0007669"/>
    <property type="project" value="UniProtKB-UniRule"/>
</dbReference>
<dbReference type="EMBL" id="CP014143">
    <property type="protein sequence ID" value="AOS98710.1"/>
    <property type="molecule type" value="Genomic_DNA"/>
</dbReference>
<evidence type="ECO:0000256" key="7">
    <source>
        <dbReference type="SAM" id="MobiDB-lite"/>
    </source>
</evidence>